<dbReference type="EMBL" id="LN891178">
    <property type="protein sequence ID" value="CUS07781.1"/>
    <property type="molecule type" value="Genomic_DNA"/>
</dbReference>
<accession>A0A292PLX4</accession>
<gene>
    <name evidence="1" type="ORF">GSTUAT00008121001</name>
</gene>
<dbReference type="AlphaFoldDB" id="A0A292PLX4"/>
<dbReference type="Proteomes" id="UP001412239">
    <property type="component" value="Unassembled WGS sequence"/>
</dbReference>
<name>A0A292PLX4_9PEZI</name>
<organism evidence="1 2">
    <name type="scientific">Tuber aestivum</name>
    <name type="common">summer truffle</name>
    <dbReference type="NCBI Taxonomy" id="59557"/>
    <lineage>
        <taxon>Eukaryota</taxon>
        <taxon>Fungi</taxon>
        <taxon>Dikarya</taxon>
        <taxon>Ascomycota</taxon>
        <taxon>Pezizomycotina</taxon>
        <taxon>Pezizomycetes</taxon>
        <taxon>Pezizales</taxon>
        <taxon>Tuberaceae</taxon>
        <taxon>Tuber</taxon>
    </lineage>
</organism>
<keyword evidence="2" id="KW-1185">Reference proteome</keyword>
<protein>
    <submittedName>
        <fullName evidence="1">Uncharacterized protein</fullName>
    </submittedName>
</protein>
<reference evidence="1" key="1">
    <citation type="submission" date="2015-10" db="EMBL/GenBank/DDBJ databases">
        <authorList>
            <person name="Regsiter A."/>
            <person name="william w."/>
        </authorList>
    </citation>
    <scope>NUCLEOTIDE SEQUENCE</scope>
    <source>
        <strain evidence="1">Montdore</strain>
    </source>
</reference>
<proteinExistence type="predicted"/>
<evidence type="ECO:0000313" key="2">
    <source>
        <dbReference type="Proteomes" id="UP001412239"/>
    </source>
</evidence>
<sequence length="36" mass="4400">MLDQNWRRSEQVVKEQWHSGDEYRPILVQGDSTRVR</sequence>
<evidence type="ECO:0000313" key="1">
    <source>
        <dbReference type="EMBL" id="CUS07781.1"/>
    </source>
</evidence>